<dbReference type="PANTHER" id="PTHR33495">
    <property type="entry name" value="ANTI-SIGMA FACTOR ANTAGONIST TM_1081-RELATED-RELATED"/>
    <property type="match status" value="1"/>
</dbReference>
<dbReference type="Proteomes" id="UP001364472">
    <property type="component" value="Unassembled WGS sequence"/>
</dbReference>
<dbReference type="NCBIfam" id="TIGR00377">
    <property type="entry name" value="ant_ant_sig"/>
    <property type="match status" value="1"/>
</dbReference>
<dbReference type="InterPro" id="IPR036513">
    <property type="entry name" value="STAS_dom_sf"/>
</dbReference>
<evidence type="ECO:0000256" key="1">
    <source>
        <dbReference type="ARBA" id="ARBA00009013"/>
    </source>
</evidence>
<accession>A0AAW9R3W9</accession>
<evidence type="ECO:0000256" key="2">
    <source>
        <dbReference type="RuleBase" id="RU003749"/>
    </source>
</evidence>
<keyword evidence="5" id="KW-1185">Reference proteome</keyword>
<evidence type="ECO:0000313" key="4">
    <source>
        <dbReference type="EMBL" id="MEJ1249336.1"/>
    </source>
</evidence>
<dbReference type="SUPFAM" id="SSF52091">
    <property type="entry name" value="SpoIIaa-like"/>
    <property type="match status" value="1"/>
</dbReference>
<evidence type="ECO:0000313" key="5">
    <source>
        <dbReference type="Proteomes" id="UP001364472"/>
    </source>
</evidence>
<dbReference type="Gene3D" id="3.30.750.24">
    <property type="entry name" value="STAS domain"/>
    <property type="match status" value="1"/>
</dbReference>
<evidence type="ECO:0000259" key="3">
    <source>
        <dbReference type="PROSITE" id="PS50801"/>
    </source>
</evidence>
<dbReference type="GO" id="GO:0043856">
    <property type="term" value="F:anti-sigma factor antagonist activity"/>
    <property type="evidence" value="ECO:0007669"/>
    <property type="project" value="InterPro"/>
</dbReference>
<organism evidence="4 5">
    <name type="scientific">Denitratimonas tolerans</name>
    <dbReference type="NCBI Taxonomy" id="1338420"/>
    <lineage>
        <taxon>Bacteria</taxon>
        <taxon>Pseudomonadati</taxon>
        <taxon>Pseudomonadota</taxon>
        <taxon>Gammaproteobacteria</taxon>
        <taxon>Lysobacterales</taxon>
        <taxon>Lysobacteraceae</taxon>
        <taxon>Denitratimonas</taxon>
    </lineage>
</organism>
<name>A0AAW9R3W9_9GAMM</name>
<dbReference type="InterPro" id="IPR058548">
    <property type="entry name" value="MlaB-like_STAS"/>
</dbReference>
<dbReference type="PANTHER" id="PTHR33495:SF2">
    <property type="entry name" value="ANTI-SIGMA FACTOR ANTAGONIST TM_1081-RELATED"/>
    <property type="match status" value="1"/>
</dbReference>
<protein>
    <recommendedName>
        <fullName evidence="2">Anti-sigma factor antagonist</fullName>
    </recommendedName>
</protein>
<gene>
    <name evidence="4" type="ORF">WB794_06580</name>
</gene>
<dbReference type="RefSeq" id="WP_337335052.1">
    <property type="nucleotide sequence ID" value="NZ_JBBDHC010000007.1"/>
</dbReference>
<dbReference type="InterPro" id="IPR003658">
    <property type="entry name" value="Anti-sigma_ant"/>
</dbReference>
<dbReference type="InterPro" id="IPR002645">
    <property type="entry name" value="STAS_dom"/>
</dbReference>
<proteinExistence type="inferred from homology"/>
<dbReference type="Pfam" id="PF13466">
    <property type="entry name" value="STAS_2"/>
    <property type="match status" value="1"/>
</dbReference>
<dbReference type="AlphaFoldDB" id="A0AAW9R3W9"/>
<dbReference type="EMBL" id="JBBDHC010000007">
    <property type="protein sequence ID" value="MEJ1249336.1"/>
    <property type="molecule type" value="Genomic_DNA"/>
</dbReference>
<comment type="caution">
    <text evidence="4">The sequence shown here is derived from an EMBL/GenBank/DDBJ whole genome shotgun (WGS) entry which is preliminary data.</text>
</comment>
<feature type="domain" description="STAS" evidence="3">
    <location>
        <begin position="2"/>
        <end position="105"/>
    </location>
</feature>
<sequence length="105" mass="11169">MSQCDTRIDGDCAVVVLGGEVDLSWSAQVRREVLGALERAPRVAVDLAQVSYIDSSGIAALVEGFQNARGRGQPFELVNVSAPVLAVLKLARLDRVFTIRTGAAD</sequence>
<dbReference type="PROSITE" id="PS50801">
    <property type="entry name" value="STAS"/>
    <property type="match status" value="1"/>
</dbReference>
<dbReference type="CDD" id="cd07043">
    <property type="entry name" value="STAS_anti-anti-sigma_factors"/>
    <property type="match status" value="1"/>
</dbReference>
<comment type="similarity">
    <text evidence="1 2">Belongs to the anti-sigma-factor antagonist family.</text>
</comment>
<reference evidence="4 5" key="1">
    <citation type="journal article" date="2016" name="Antonie Van Leeuwenhoek">
        <title>Denitratimonas tolerans gen. nov., sp. nov., a denitrifying bacterium isolated from a bioreactor for tannery wastewater treatment.</title>
        <authorList>
            <person name="Han S.I."/>
            <person name="Kim J.O."/>
            <person name="Lee Y.R."/>
            <person name="Ekpeghere K.I."/>
            <person name="Koh S.C."/>
            <person name="Whang K.S."/>
        </authorList>
    </citation>
    <scope>NUCLEOTIDE SEQUENCE [LARGE SCALE GENOMIC DNA]</scope>
    <source>
        <strain evidence="4 5">KACC 17565</strain>
    </source>
</reference>